<dbReference type="PROSITE" id="PS00519">
    <property type="entry name" value="HTH_ASNC_1"/>
    <property type="match status" value="1"/>
</dbReference>
<evidence type="ECO:0000259" key="4">
    <source>
        <dbReference type="PROSITE" id="PS50956"/>
    </source>
</evidence>
<dbReference type="EMBL" id="BNJF01000003">
    <property type="protein sequence ID" value="GHO48218.1"/>
    <property type="molecule type" value="Genomic_DNA"/>
</dbReference>
<evidence type="ECO:0000256" key="2">
    <source>
        <dbReference type="ARBA" id="ARBA00023125"/>
    </source>
</evidence>
<dbReference type="PRINTS" id="PR00033">
    <property type="entry name" value="HTHASNC"/>
</dbReference>
<proteinExistence type="predicted"/>
<keyword evidence="2" id="KW-0238">DNA-binding</keyword>
<dbReference type="Pfam" id="PF13412">
    <property type="entry name" value="HTH_24"/>
    <property type="match status" value="1"/>
</dbReference>
<evidence type="ECO:0000313" key="5">
    <source>
        <dbReference type="EMBL" id="GHO48218.1"/>
    </source>
</evidence>
<dbReference type="AlphaFoldDB" id="A0A8J3I6X4"/>
<reference evidence="5" key="1">
    <citation type="submission" date="2020-10" db="EMBL/GenBank/DDBJ databases">
        <title>Taxonomic study of unclassified bacteria belonging to the class Ktedonobacteria.</title>
        <authorList>
            <person name="Yabe S."/>
            <person name="Wang C.M."/>
            <person name="Zheng Y."/>
            <person name="Sakai Y."/>
            <person name="Cavaletti L."/>
            <person name="Monciardini P."/>
            <person name="Donadio S."/>
        </authorList>
    </citation>
    <scope>NUCLEOTIDE SEQUENCE</scope>
    <source>
        <strain evidence="5">SOSP1-1</strain>
    </source>
</reference>
<dbReference type="GO" id="GO:0043200">
    <property type="term" value="P:response to amino acid"/>
    <property type="evidence" value="ECO:0007669"/>
    <property type="project" value="TreeGrafter"/>
</dbReference>
<dbReference type="SMART" id="SM00344">
    <property type="entry name" value="HTH_ASNC"/>
    <property type="match status" value="1"/>
</dbReference>
<dbReference type="PANTHER" id="PTHR30154">
    <property type="entry name" value="LEUCINE-RESPONSIVE REGULATORY PROTEIN"/>
    <property type="match status" value="1"/>
</dbReference>
<accession>A0A8J3I6X4</accession>
<dbReference type="InterPro" id="IPR019885">
    <property type="entry name" value="Tscrpt_reg_HTH_AsnC-type_CS"/>
</dbReference>
<protein>
    <submittedName>
        <fullName evidence="5">AsnC family transcriptional regulator</fullName>
    </submittedName>
</protein>
<dbReference type="InterPro" id="IPR000485">
    <property type="entry name" value="AsnC-type_HTH_dom"/>
</dbReference>
<sequence>MVQDKRNGSPGGLDEIDKELLRLLQDDGRLSNVEIARKVNLSPPATHARIRSLEQRGYIQKYTALLDREKAGYDLVCFVLISLQVHQYQMVEKFRAAILALPEVLECHHLTGDYDYLLKVAFRNHKDIEQFVMTKLMPIPGMSHIHTSLVLSEVKFTTTLPLE</sequence>
<dbReference type="InterPro" id="IPR019887">
    <property type="entry name" value="Tscrpt_reg_AsnC/Lrp_C"/>
</dbReference>
<dbReference type="InterPro" id="IPR011991">
    <property type="entry name" value="ArsR-like_HTH"/>
</dbReference>
<keyword evidence="6" id="KW-1185">Reference proteome</keyword>
<evidence type="ECO:0000313" key="6">
    <source>
        <dbReference type="Proteomes" id="UP000612362"/>
    </source>
</evidence>
<dbReference type="InterPro" id="IPR019888">
    <property type="entry name" value="Tscrpt_reg_AsnC-like"/>
</dbReference>
<dbReference type="PANTHER" id="PTHR30154:SF34">
    <property type="entry name" value="TRANSCRIPTIONAL REGULATOR AZLB"/>
    <property type="match status" value="1"/>
</dbReference>
<dbReference type="Pfam" id="PF01037">
    <property type="entry name" value="AsnC_trans_reg"/>
    <property type="match status" value="1"/>
</dbReference>
<dbReference type="InterPro" id="IPR011008">
    <property type="entry name" value="Dimeric_a/b-barrel"/>
</dbReference>
<dbReference type="InterPro" id="IPR036388">
    <property type="entry name" value="WH-like_DNA-bd_sf"/>
</dbReference>
<dbReference type="Gene3D" id="3.30.70.920">
    <property type="match status" value="1"/>
</dbReference>
<dbReference type="CDD" id="cd00090">
    <property type="entry name" value="HTH_ARSR"/>
    <property type="match status" value="1"/>
</dbReference>
<dbReference type="GO" id="GO:0005829">
    <property type="term" value="C:cytosol"/>
    <property type="evidence" value="ECO:0007669"/>
    <property type="project" value="TreeGrafter"/>
</dbReference>
<dbReference type="Gene3D" id="1.10.10.10">
    <property type="entry name" value="Winged helix-like DNA-binding domain superfamily/Winged helix DNA-binding domain"/>
    <property type="match status" value="1"/>
</dbReference>
<name>A0A8J3I6X4_9CHLR</name>
<dbReference type="Proteomes" id="UP000612362">
    <property type="component" value="Unassembled WGS sequence"/>
</dbReference>
<feature type="domain" description="HTH asnC-type" evidence="4">
    <location>
        <begin position="13"/>
        <end position="74"/>
    </location>
</feature>
<keyword evidence="3" id="KW-0804">Transcription</keyword>
<organism evidence="5 6">
    <name type="scientific">Ktedonospora formicarum</name>
    <dbReference type="NCBI Taxonomy" id="2778364"/>
    <lineage>
        <taxon>Bacteria</taxon>
        <taxon>Bacillati</taxon>
        <taxon>Chloroflexota</taxon>
        <taxon>Ktedonobacteria</taxon>
        <taxon>Ktedonobacterales</taxon>
        <taxon>Ktedonobacteraceae</taxon>
        <taxon>Ktedonospora</taxon>
    </lineage>
</organism>
<evidence type="ECO:0000256" key="1">
    <source>
        <dbReference type="ARBA" id="ARBA00023015"/>
    </source>
</evidence>
<dbReference type="FunFam" id="1.10.10.10:FF:000186">
    <property type="entry name" value="AsnC family transcriptional regulator"/>
    <property type="match status" value="1"/>
</dbReference>
<dbReference type="SUPFAM" id="SSF54909">
    <property type="entry name" value="Dimeric alpha+beta barrel"/>
    <property type="match status" value="1"/>
</dbReference>
<dbReference type="SUPFAM" id="SSF46785">
    <property type="entry name" value="Winged helix' DNA-binding domain"/>
    <property type="match status" value="1"/>
</dbReference>
<dbReference type="PROSITE" id="PS50956">
    <property type="entry name" value="HTH_ASNC_2"/>
    <property type="match status" value="1"/>
</dbReference>
<evidence type="ECO:0000256" key="3">
    <source>
        <dbReference type="ARBA" id="ARBA00023163"/>
    </source>
</evidence>
<keyword evidence="1" id="KW-0805">Transcription regulation</keyword>
<comment type="caution">
    <text evidence="5">The sequence shown here is derived from an EMBL/GenBank/DDBJ whole genome shotgun (WGS) entry which is preliminary data.</text>
</comment>
<dbReference type="RefSeq" id="WP_220197418.1">
    <property type="nucleotide sequence ID" value="NZ_BNJF01000003.1"/>
</dbReference>
<dbReference type="InterPro" id="IPR036390">
    <property type="entry name" value="WH_DNA-bd_sf"/>
</dbReference>
<dbReference type="GO" id="GO:0043565">
    <property type="term" value="F:sequence-specific DNA binding"/>
    <property type="evidence" value="ECO:0007669"/>
    <property type="project" value="InterPro"/>
</dbReference>
<gene>
    <name evidence="5" type="ORF">KSX_63810</name>
</gene>